<dbReference type="AlphaFoldDB" id="A0A1X4GA78"/>
<dbReference type="InterPro" id="IPR004449">
    <property type="entry name" value="SixA"/>
</dbReference>
<keyword evidence="1" id="KW-0378">Hydrolase</keyword>
<organism evidence="3 4">
    <name type="scientific">Cylindrospermopsis raciborskii CENA303</name>
    <dbReference type="NCBI Taxonomy" id="1170769"/>
    <lineage>
        <taxon>Bacteria</taxon>
        <taxon>Bacillati</taxon>
        <taxon>Cyanobacteriota</taxon>
        <taxon>Cyanophyceae</taxon>
        <taxon>Nostocales</taxon>
        <taxon>Aphanizomenonaceae</taxon>
        <taxon>Cylindrospermopsis</taxon>
    </lineage>
</organism>
<comment type="caution">
    <text evidence="3">The sequence shown here is derived from an EMBL/GenBank/DDBJ whole genome shotgun (WGS) entry which is preliminary data.</text>
</comment>
<accession>A0A1X4GA78</accession>
<dbReference type="Proteomes" id="UP000192997">
    <property type="component" value="Unassembled WGS sequence"/>
</dbReference>
<dbReference type="PANTHER" id="PTHR20935">
    <property type="entry name" value="PHOSPHOGLYCERATE MUTASE-RELATED"/>
    <property type="match status" value="1"/>
</dbReference>
<dbReference type="InterPro" id="IPR029033">
    <property type="entry name" value="His_PPase_superfam"/>
</dbReference>
<evidence type="ECO:0000256" key="1">
    <source>
        <dbReference type="ARBA" id="ARBA00022801"/>
    </source>
</evidence>
<dbReference type="RefSeq" id="WP_085727350.1">
    <property type="nucleotide sequence ID" value="NZ_NBYN01000015.1"/>
</dbReference>
<dbReference type="Pfam" id="PF00300">
    <property type="entry name" value="His_Phos_1"/>
    <property type="match status" value="1"/>
</dbReference>
<reference evidence="4" key="1">
    <citation type="submission" date="2017-04" db="EMBL/GenBank/DDBJ databases">
        <authorList>
            <person name="Abreu V.A."/>
            <person name="Popin R.V."/>
            <person name="Rigonato J."/>
            <person name="Andreote A.P."/>
            <person name="Schaker P.C."/>
            <person name="Hoff-Risseti C."/>
            <person name="Alvarenga D.O."/>
            <person name="Varani A.M."/>
            <person name="Fiore M.F."/>
        </authorList>
    </citation>
    <scope>NUCLEOTIDE SEQUENCE [LARGE SCALE GENOMIC DNA]</scope>
    <source>
        <strain evidence="4">CENA303</strain>
    </source>
</reference>
<proteinExistence type="predicted"/>
<dbReference type="GO" id="GO:0101006">
    <property type="term" value="F:protein histidine phosphatase activity"/>
    <property type="evidence" value="ECO:0007669"/>
    <property type="project" value="InterPro"/>
</dbReference>
<dbReference type="SUPFAM" id="SSF53254">
    <property type="entry name" value="Phosphoglycerate mutase-like"/>
    <property type="match status" value="1"/>
</dbReference>
<protein>
    <submittedName>
        <fullName evidence="3">Phosphohistidine phosphatase SixA</fullName>
    </submittedName>
</protein>
<feature type="binding site" evidence="2">
    <location>
        <position position="57"/>
    </location>
    <ligand>
        <name>substrate</name>
    </ligand>
</feature>
<dbReference type="Gene3D" id="3.40.50.1240">
    <property type="entry name" value="Phosphoglycerate mutase-like"/>
    <property type="match status" value="1"/>
</dbReference>
<dbReference type="GO" id="GO:0005737">
    <property type="term" value="C:cytoplasm"/>
    <property type="evidence" value="ECO:0007669"/>
    <property type="project" value="InterPro"/>
</dbReference>
<dbReference type="SMART" id="SM00855">
    <property type="entry name" value="PGAM"/>
    <property type="match status" value="1"/>
</dbReference>
<evidence type="ECO:0000313" key="4">
    <source>
        <dbReference type="Proteomes" id="UP000192997"/>
    </source>
</evidence>
<name>A0A1X4GA78_9CYAN</name>
<dbReference type="CDD" id="cd07067">
    <property type="entry name" value="HP_PGM_like"/>
    <property type="match status" value="1"/>
</dbReference>
<gene>
    <name evidence="3" type="ORF">B7O87_04370</name>
</gene>
<sequence>MYLYLIRHGIAQEHQLDIKDEERSLTTEGRKKTEKIAQRLIQLKFKFDLILTSPLVRAKQTAEILMQAGLSSQLETSLHLSWEGNVHNWIQEWLERRRHDQKYDQQINLALVGHEPCLSSWAEILVWGEAKEKLILKKAGIIGIEVPDNGSIVGRGQVFWLTPPKYLL</sequence>
<dbReference type="NCBIfam" id="TIGR00249">
    <property type="entry name" value="sixA"/>
    <property type="match status" value="1"/>
</dbReference>
<dbReference type="PANTHER" id="PTHR20935:SF0">
    <property type="entry name" value="SERINE_THREONINE-PROTEIN PHOSPHATASE PGAM5, MITOCHONDRIAL"/>
    <property type="match status" value="1"/>
</dbReference>
<dbReference type="EMBL" id="NBYN01000015">
    <property type="protein sequence ID" value="OSO94059.1"/>
    <property type="molecule type" value="Genomic_DNA"/>
</dbReference>
<dbReference type="InterPro" id="IPR013078">
    <property type="entry name" value="His_Pase_superF_clade-1"/>
</dbReference>
<evidence type="ECO:0000256" key="2">
    <source>
        <dbReference type="PIRSR" id="PIRSR613078-2"/>
    </source>
</evidence>
<dbReference type="InterPro" id="IPR051021">
    <property type="entry name" value="Mito_Ser/Thr_phosphatase"/>
</dbReference>
<evidence type="ECO:0000313" key="3">
    <source>
        <dbReference type="EMBL" id="OSO94059.1"/>
    </source>
</evidence>